<dbReference type="Gene3D" id="1.10.287.560">
    <property type="entry name" value="Histidine kinase CheA-like, homodimeric domain"/>
    <property type="match status" value="1"/>
</dbReference>
<dbReference type="SUPFAM" id="SSF52172">
    <property type="entry name" value="CheY-like"/>
    <property type="match status" value="1"/>
</dbReference>
<dbReference type="Proteomes" id="UP000011717">
    <property type="component" value="Unassembled WGS sequence"/>
</dbReference>
<dbReference type="PANTHER" id="PTHR43395:SF1">
    <property type="entry name" value="CHEMOTAXIS PROTEIN CHEA"/>
    <property type="match status" value="1"/>
</dbReference>
<dbReference type="SUPFAM" id="SSF47226">
    <property type="entry name" value="Histidine-containing phosphotransfer domain, HPT domain"/>
    <property type="match status" value="1"/>
</dbReference>
<dbReference type="EMBL" id="AMRV01000004">
    <property type="protein sequence ID" value="EMD82929.1"/>
    <property type="molecule type" value="Genomic_DNA"/>
</dbReference>
<feature type="domain" description="Response regulatory" evidence="13">
    <location>
        <begin position="724"/>
        <end position="841"/>
    </location>
</feature>
<accession>M2T8V2</accession>
<dbReference type="InterPro" id="IPR003594">
    <property type="entry name" value="HATPase_dom"/>
</dbReference>
<evidence type="ECO:0000256" key="6">
    <source>
        <dbReference type="ARBA" id="ARBA00022777"/>
    </source>
</evidence>
<evidence type="ECO:0000313" key="17">
    <source>
        <dbReference type="Proteomes" id="UP000011717"/>
    </source>
</evidence>
<dbReference type="CDD" id="cd00088">
    <property type="entry name" value="HPT"/>
    <property type="match status" value="1"/>
</dbReference>
<dbReference type="InterPro" id="IPR005467">
    <property type="entry name" value="His_kinase_dom"/>
</dbReference>
<dbReference type="SMART" id="SM00073">
    <property type="entry name" value="HPT"/>
    <property type="match status" value="1"/>
</dbReference>
<dbReference type="PROSITE" id="PS50109">
    <property type="entry name" value="HIS_KIN"/>
    <property type="match status" value="1"/>
</dbReference>
<dbReference type="CDD" id="cd16916">
    <property type="entry name" value="HATPase_CheA-like"/>
    <property type="match status" value="1"/>
</dbReference>
<dbReference type="InterPro" id="IPR037006">
    <property type="entry name" value="CheA-like_homodim_sf"/>
</dbReference>
<dbReference type="SUPFAM" id="SSF47384">
    <property type="entry name" value="Homodimeric domain of signal transducing histidine kinase"/>
    <property type="match status" value="1"/>
</dbReference>
<dbReference type="GO" id="GO:0000155">
    <property type="term" value="F:phosphorelay sensor kinase activity"/>
    <property type="evidence" value="ECO:0007669"/>
    <property type="project" value="InterPro"/>
</dbReference>
<dbReference type="EC" id="2.7.13.3" evidence="2"/>
<dbReference type="Gene3D" id="2.30.30.40">
    <property type="entry name" value="SH3 Domains"/>
    <property type="match status" value="1"/>
</dbReference>
<dbReference type="PROSITE" id="PS50894">
    <property type="entry name" value="HPT"/>
    <property type="match status" value="1"/>
</dbReference>
<dbReference type="GO" id="GO:0006935">
    <property type="term" value="P:chemotaxis"/>
    <property type="evidence" value="ECO:0007669"/>
    <property type="project" value="InterPro"/>
</dbReference>
<evidence type="ECO:0000313" key="16">
    <source>
        <dbReference type="EMBL" id="EMD82929.1"/>
    </source>
</evidence>
<evidence type="ECO:0000256" key="8">
    <source>
        <dbReference type="ARBA" id="ARBA00035100"/>
    </source>
</evidence>
<dbReference type="RefSeq" id="WP_008601545.1">
    <property type="nucleotide sequence ID" value="NZ_AMRV01000004.1"/>
</dbReference>
<evidence type="ECO:0000256" key="9">
    <source>
        <dbReference type="PROSITE-ProRule" id="PRU00110"/>
    </source>
</evidence>
<evidence type="ECO:0000256" key="2">
    <source>
        <dbReference type="ARBA" id="ARBA00012438"/>
    </source>
</evidence>
<dbReference type="Pfam" id="PF00072">
    <property type="entry name" value="Response_reg"/>
    <property type="match status" value="1"/>
</dbReference>
<dbReference type="SUPFAM" id="SSF55874">
    <property type="entry name" value="ATPase domain of HSP90 chaperone/DNA topoisomerase II/histidine kinase"/>
    <property type="match status" value="1"/>
</dbReference>
<dbReference type="InterPro" id="IPR011006">
    <property type="entry name" value="CheY-like_superfamily"/>
</dbReference>
<protein>
    <recommendedName>
        <fullName evidence="3">Chemotaxis protein CheA</fullName>
        <ecNumber evidence="2">2.7.13.3</ecNumber>
    </recommendedName>
</protein>
<dbReference type="SMART" id="SM00260">
    <property type="entry name" value="CheW"/>
    <property type="match status" value="1"/>
</dbReference>
<evidence type="ECO:0000259" key="15">
    <source>
        <dbReference type="PROSITE" id="PS50894"/>
    </source>
</evidence>
<keyword evidence="7" id="KW-0902">Two-component regulatory system</keyword>
<dbReference type="Gene3D" id="1.20.120.160">
    <property type="entry name" value="HPT domain"/>
    <property type="match status" value="1"/>
</dbReference>
<sequence length="845" mass="89972">MDELLQEFLNETAENLETADNELVKFERDPDDMEALATIFRLVHTVKGSCGFIGLPRLERVAHAAETLLGKVRDGEIVVDAAIVTATLDAIDRVRSITAGLAQTETEPEGDDTALIERLEGLAAEDRAAQDDKAGNGSAACAPPEPASTDPSEDQDPPALGRSGAAQTIRVSVDLLEELMTSVSELVLTRNQLMQERRREDAADLALPIDRLSAQIGRLQESVMRTRMQPISGAWNILPRMVRTLAVDLGKRIDLVMEGGDTELDRQMLELIKDPLAHMVRNSADHGLEAPAERAAAGKRETGTISLSATQEGGHITITLADDGRGINTHRLREKAVASGVMTAAEAKAAGEPQLCRLIFHPGMSTAEAVTNVSGRGVGMDVVRANVEKIGGAIEVDSTPGQGTRFKLRIPLTLAIMPALIVGVGEARFAVPQIAVAELVRTGEGSEHRIEHVAGAPVLRLRGRLLPLASLSTALYGDAAEDAEIPPTAADHVLVIRSAGLHFGIIVDRIYDTEELVVKPVSRTLSDLPLYSGNAILGDGNVIMILDMNGIAADLADVAGEDPANDDKAAAPEDGRDAMLVFRAGRDVQPFAVPLSLVTRIEDLDAAAVERAGGGYVVQLRERLVPLVGMDEAWSPAETGRQIALVFSDLHDTVALAVDEVVDIVDAAVSLEISSSDPARLGTAIIAGKATDLIDVAYLLRRRSDREGDMLYSARPTPGSIKADILVVDDSPFFRNMLKPLLDSAGYTVTTAAGVDEALAMRESGKRVDLILSDIEMPGKSGLDFARAVRGGGAWAKVPMVALSSLAGEDDMDAGIAAGFDRYVAKFDRERLLTLLATSLKDRAA</sequence>
<evidence type="ECO:0000256" key="7">
    <source>
        <dbReference type="ARBA" id="ARBA00023012"/>
    </source>
</evidence>
<dbReference type="Pfam" id="PF01584">
    <property type="entry name" value="CheW"/>
    <property type="match status" value="2"/>
</dbReference>
<keyword evidence="4 10" id="KW-0597">Phosphoprotein</keyword>
<evidence type="ECO:0000259" key="14">
    <source>
        <dbReference type="PROSITE" id="PS50851"/>
    </source>
</evidence>
<dbReference type="InterPro" id="IPR001789">
    <property type="entry name" value="Sig_transdc_resp-reg_receiver"/>
</dbReference>
<dbReference type="InterPro" id="IPR036061">
    <property type="entry name" value="CheW-like_dom_sf"/>
</dbReference>
<evidence type="ECO:0000256" key="3">
    <source>
        <dbReference type="ARBA" id="ARBA00021495"/>
    </source>
</evidence>
<dbReference type="OrthoDB" id="9803176at2"/>
<dbReference type="Pfam" id="PF02895">
    <property type="entry name" value="H-kinase_dim"/>
    <property type="match status" value="1"/>
</dbReference>
<feature type="domain" description="HPt" evidence="15">
    <location>
        <begin position="1"/>
        <end position="101"/>
    </location>
</feature>
<dbReference type="Pfam" id="PF01627">
    <property type="entry name" value="Hpt"/>
    <property type="match status" value="1"/>
</dbReference>
<dbReference type="Gene3D" id="3.40.50.2300">
    <property type="match status" value="1"/>
</dbReference>
<comment type="caution">
    <text evidence="16">The sequence shown here is derived from an EMBL/GenBank/DDBJ whole genome shotgun (WGS) entry which is preliminary data.</text>
</comment>
<dbReference type="FunFam" id="3.30.565.10:FF:000016">
    <property type="entry name" value="Chemotaxis protein CheA, putative"/>
    <property type="match status" value="1"/>
</dbReference>
<dbReference type="Pfam" id="PF02518">
    <property type="entry name" value="HATPase_c"/>
    <property type="match status" value="1"/>
</dbReference>
<comment type="catalytic activity">
    <reaction evidence="1">
        <text>ATP + protein L-histidine = ADP + protein N-phospho-L-histidine.</text>
        <dbReference type="EC" id="2.7.13.3"/>
    </reaction>
</comment>
<dbReference type="SUPFAM" id="SSF50341">
    <property type="entry name" value="CheW-like"/>
    <property type="match status" value="2"/>
</dbReference>
<dbReference type="InterPro" id="IPR051315">
    <property type="entry name" value="Bact_Chemotaxis_CheA"/>
</dbReference>
<keyword evidence="5" id="KW-0808">Transferase</keyword>
<dbReference type="SMART" id="SM00387">
    <property type="entry name" value="HATPase_c"/>
    <property type="match status" value="1"/>
</dbReference>
<evidence type="ECO:0000256" key="4">
    <source>
        <dbReference type="ARBA" id="ARBA00022553"/>
    </source>
</evidence>
<feature type="domain" description="CheW-like" evidence="14">
    <location>
        <begin position="576"/>
        <end position="705"/>
    </location>
</feature>
<evidence type="ECO:0000256" key="11">
    <source>
        <dbReference type="SAM" id="MobiDB-lite"/>
    </source>
</evidence>
<feature type="domain" description="Histidine kinase" evidence="12">
    <location>
        <begin position="174"/>
        <end position="414"/>
    </location>
</feature>
<keyword evidence="6 16" id="KW-0418">Kinase</keyword>
<dbReference type="PROSITE" id="PS50110">
    <property type="entry name" value="RESPONSE_REGULATORY"/>
    <property type="match status" value="1"/>
</dbReference>
<evidence type="ECO:0000256" key="10">
    <source>
        <dbReference type="PROSITE-ProRule" id="PRU00169"/>
    </source>
</evidence>
<feature type="domain" description="CheW-like" evidence="14">
    <location>
        <begin position="416"/>
        <end position="557"/>
    </location>
</feature>
<dbReference type="PROSITE" id="PS50851">
    <property type="entry name" value="CHEW"/>
    <property type="match status" value="2"/>
</dbReference>
<dbReference type="SMART" id="SM01231">
    <property type="entry name" value="H-kinase_dim"/>
    <property type="match status" value="1"/>
</dbReference>
<organism evidence="16 17">
    <name type="scientific">Pacificimonas flava</name>
    <dbReference type="NCBI Taxonomy" id="1234595"/>
    <lineage>
        <taxon>Bacteria</taxon>
        <taxon>Pseudomonadati</taxon>
        <taxon>Pseudomonadota</taxon>
        <taxon>Alphaproteobacteria</taxon>
        <taxon>Sphingomonadales</taxon>
        <taxon>Sphingosinicellaceae</taxon>
        <taxon>Pacificimonas</taxon>
    </lineage>
</organism>
<dbReference type="InterPro" id="IPR004105">
    <property type="entry name" value="CheA-like_dim"/>
</dbReference>
<dbReference type="InterPro" id="IPR036890">
    <property type="entry name" value="HATPase_C_sf"/>
</dbReference>
<dbReference type="GO" id="GO:0005737">
    <property type="term" value="C:cytoplasm"/>
    <property type="evidence" value="ECO:0007669"/>
    <property type="project" value="InterPro"/>
</dbReference>
<evidence type="ECO:0000256" key="5">
    <source>
        <dbReference type="ARBA" id="ARBA00022679"/>
    </source>
</evidence>
<dbReference type="InterPro" id="IPR008207">
    <property type="entry name" value="Sig_transdc_His_kin_Hpt_dom"/>
</dbReference>
<evidence type="ECO:0000256" key="1">
    <source>
        <dbReference type="ARBA" id="ARBA00000085"/>
    </source>
</evidence>
<reference evidence="16 17" key="1">
    <citation type="journal article" date="2013" name="Genome Announc.">
        <title>Draft Genome Sequence of Strain JLT2015T, Belonging to the Family Sphingomonadaceae of the Alphaproteobacteria.</title>
        <authorList>
            <person name="Tang K."/>
            <person name="Liu K."/>
            <person name="Li S."/>
            <person name="Jiao N."/>
        </authorList>
    </citation>
    <scope>NUCLEOTIDE SEQUENCE [LARGE SCALE GENOMIC DNA]</scope>
    <source>
        <strain evidence="16 17">JLT2015</strain>
    </source>
</reference>
<comment type="function">
    <text evidence="8">Involved in the transmission of sensory signals from the chemoreceptors to the flagellar motors. CheA is autophosphorylated; it can transfer its phosphate group to either CheB or CheY.</text>
</comment>
<dbReference type="InterPro" id="IPR004358">
    <property type="entry name" value="Sig_transdc_His_kin-like_C"/>
</dbReference>
<dbReference type="InterPro" id="IPR036097">
    <property type="entry name" value="HisK_dim/P_sf"/>
</dbReference>
<keyword evidence="17" id="KW-1185">Reference proteome</keyword>
<dbReference type="PRINTS" id="PR00344">
    <property type="entry name" value="BCTRLSENSOR"/>
</dbReference>
<dbReference type="InterPro" id="IPR036641">
    <property type="entry name" value="HPT_dom_sf"/>
</dbReference>
<name>M2T8V2_9SPHN</name>
<evidence type="ECO:0000259" key="13">
    <source>
        <dbReference type="PROSITE" id="PS50110"/>
    </source>
</evidence>
<dbReference type="SMART" id="SM00448">
    <property type="entry name" value="REC"/>
    <property type="match status" value="1"/>
</dbReference>
<dbReference type="PANTHER" id="PTHR43395">
    <property type="entry name" value="SENSOR HISTIDINE KINASE CHEA"/>
    <property type="match status" value="1"/>
</dbReference>
<dbReference type="InterPro" id="IPR002545">
    <property type="entry name" value="CheW-lke_dom"/>
</dbReference>
<feature type="modified residue" description="4-aspartylphosphate" evidence="10">
    <location>
        <position position="774"/>
    </location>
</feature>
<dbReference type="Gene3D" id="3.30.565.10">
    <property type="entry name" value="Histidine kinase-like ATPase, C-terminal domain"/>
    <property type="match status" value="1"/>
</dbReference>
<dbReference type="PATRIC" id="fig|1234595.3.peg.1528"/>
<gene>
    <name evidence="16" type="ORF">C725_1527</name>
</gene>
<evidence type="ECO:0000259" key="12">
    <source>
        <dbReference type="PROSITE" id="PS50109"/>
    </source>
</evidence>
<proteinExistence type="predicted"/>
<feature type="modified residue" description="Phosphohistidine" evidence="9">
    <location>
        <position position="44"/>
    </location>
</feature>
<feature type="region of interest" description="Disordered" evidence="11">
    <location>
        <begin position="127"/>
        <end position="163"/>
    </location>
</feature>
<dbReference type="AlphaFoldDB" id="M2T8V2"/>